<dbReference type="PRINTS" id="PR00121">
    <property type="entry name" value="NAKATPASE"/>
</dbReference>
<evidence type="ECO:0000256" key="9">
    <source>
        <dbReference type="ARBA" id="ARBA00023136"/>
    </source>
</evidence>
<feature type="transmembrane region" description="Helical" evidence="10">
    <location>
        <begin position="249"/>
        <end position="266"/>
    </location>
</feature>
<dbReference type="STRING" id="1430440.MGMSRv2__3526"/>
<feature type="transmembrane region" description="Helical" evidence="10">
    <location>
        <begin position="818"/>
        <end position="837"/>
    </location>
</feature>
<dbReference type="Pfam" id="PF13246">
    <property type="entry name" value="Cation_ATPase"/>
    <property type="match status" value="1"/>
</dbReference>
<dbReference type="GO" id="GO:0005886">
    <property type="term" value="C:plasma membrane"/>
    <property type="evidence" value="ECO:0007669"/>
    <property type="project" value="TreeGrafter"/>
</dbReference>
<dbReference type="Gene3D" id="3.40.1110.10">
    <property type="entry name" value="Calcium-transporting ATPase, cytoplasmic domain N"/>
    <property type="match status" value="1"/>
</dbReference>
<dbReference type="PANTHER" id="PTHR24093:SF506">
    <property type="entry name" value="CATION-TRANSPORTING ATPASE PMA1"/>
    <property type="match status" value="1"/>
</dbReference>
<keyword evidence="4" id="KW-0547">Nucleotide-binding</keyword>
<dbReference type="SFLD" id="SFLDG00002">
    <property type="entry name" value="C1.7:_P-type_atpase_like"/>
    <property type="match status" value="1"/>
</dbReference>
<dbReference type="GO" id="GO:0005388">
    <property type="term" value="F:P-type calcium transporter activity"/>
    <property type="evidence" value="ECO:0007669"/>
    <property type="project" value="TreeGrafter"/>
</dbReference>
<dbReference type="Proteomes" id="UP000018922">
    <property type="component" value="Chromosome I"/>
</dbReference>
<evidence type="ECO:0000256" key="4">
    <source>
        <dbReference type="ARBA" id="ARBA00022741"/>
    </source>
</evidence>
<dbReference type="GO" id="GO:0016887">
    <property type="term" value="F:ATP hydrolysis activity"/>
    <property type="evidence" value="ECO:0007669"/>
    <property type="project" value="InterPro"/>
</dbReference>
<feature type="transmembrane region" description="Helical" evidence="10">
    <location>
        <begin position="786"/>
        <end position="806"/>
    </location>
</feature>
<reference evidence="12 13" key="1">
    <citation type="journal article" date="2014" name="Genome Announc.">
        <title>Complete genome sequence of Magnetospirillum gryphiswaldense MSR-1.</title>
        <authorList>
            <person name="Wang X."/>
            <person name="Wang Q."/>
            <person name="Zhang W."/>
            <person name="Wang Y."/>
            <person name="Li L."/>
            <person name="Wen T."/>
            <person name="Zhang T."/>
            <person name="Zhang Y."/>
            <person name="Xu J."/>
            <person name="Hu J."/>
            <person name="Li S."/>
            <person name="Liu L."/>
            <person name="Liu J."/>
            <person name="Jiang W."/>
            <person name="Tian J."/>
            <person name="Li Y."/>
            <person name="Schuler D."/>
            <person name="Wang L."/>
            <person name="Li J."/>
        </authorList>
    </citation>
    <scope>NUCLEOTIDE SEQUENCE [LARGE SCALE GENOMIC DNA]</scope>
    <source>
        <strain evidence="13">DSM 6361 / JCM 21280 / NBRC 15271 / MSR-1</strain>
    </source>
</reference>
<dbReference type="GO" id="GO:0046872">
    <property type="term" value="F:metal ion binding"/>
    <property type="evidence" value="ECO:0007669"/>
    <property type="project" value="UniProtKB-KW"/>
</dbReference>
<feature type="domain" description="Cation-transporting P-type ATPase N-terminal" evidence="11">
    <location>
        <begin position="6"/>
        <end position="80"/>
    </location>
</feature>
<dbReference type="Pfam" id="PF00689">
    <property type="entry name" value="Cation_ATPase_C"/>
    <property type="match status" value="1"/>
</dbReference>
<dbReference type="InterPro" id="IPR018303">
    <property type="entry name" value="ATPase_P-typ_P_site"/>
</dbReference>
<evidence type="ECO:0000313" key="13">
    <source>
        <dbReference type="Proteomes" id="UP000018922"/>
    </source>
</evidence>
<sequence length="883" mass="93576">MTGQPSWHGVTAQSACAHLQSHLHDGLPPDQVTARLAAHGPNRLPEKKAKSKARMLLEQFQSLLTLVLLGAGILAGIIGDTTDMVVILSVVVFNALLGFHQEYRAERILETLKSMLAPQSRVRRGGSKQEIPAEQLVPGDLVLIEAGDRVPADGRLVASHGLEIDESSLTGESVVVGKDHSNLHDADTPLAERSNLAFMNTVVTRGRGEMLITQTGATTEMGRIAGMLADTPESRTPLQERLDGLGRRLALIAAVVVGIILAVGLLRGQPWGESVLTAVALAVAAIPEGLPAVVTVTLAIGMYRMARHGAIVKRLAAVETLGSTTIICSDKTGTLTLNQMTARTGWALGQRFAVSGDGYGGQGAITAISGETLPDLRPALLAAGLCNDSHLGADGTLVGDPTEGALLSLALKAGITEQWPRVAEMPFDSAHKFMVTIHRAPDGLRLLVKGAPDVVMERCGFVALADGDHALTQQWHDQLATENEHMASQALRVLALAEARVDEAALADPLAAARALTLTALVGLMDPPRPAARDAIAACRAAGIGVKMITGDHRVTAAAIGRLLGLDGEVVTGAELDRMDDAQLADRVEDIAVFARVAPEHKVRIVAALQAKGHVAAMTGDGVNDAAALKRADIGVAMGRTGSDVTREAAAMVLTDDDFASVVRAVREGRTITDNIVKFVRFQLSTNMGALLSVFVAPFIGLISPFHAIQILWVNIIMDGPPAMALAFDPARAGLMTEKPRPRSAPILPAARLRRLLAYGATMMVGTLGVLWWAQGQGDLERARTLAFTTFVLFQFFNIFNARVGSESAFGPHLFHNAKLWLALGGVLILQVVAVHWGPAQAIFHTTALSWSDWALATAVASSVLVLDEIRKLAERLVRPHLG</sequence>
<keyword evidence="3" id="KW-0479">Metal-binding</keyword>
<keyword evidence="5" id="KW-0067">ATP-binding</keyword>
<dbReference type="InterPro" id="IPR001757">
    <property type="entry name" value="P_typ_ATPase"/>
</dbReference>
<dbReference type="PROSITE" id="PS00154">
    <property type="entry name" value="ATPASE_E1_E2"/>
    <property type="match status" value="1"/>
</dbReference>
<dbReference type="NCBIfam" id="TIGR01494">
    <property type="entry name" value="ATPase_P-type"/>
    <property type="match status" value="2"/>
</dbReference>
<name>V6F8E7_MAGGM</name>
<dbReference type="SFLD" id="SFLDF00027">
    <property type="entry name" value="p-type_atpase"/>
    <property type="match status" value="1"/>
</dbReference>
<keyword evidence="2 10" id="KW-0812">Transmembrane</keyword>
<dbReference type="KEGG" id="mgy:MGMSRv2__3526"/>
<keyword evidence="8 10" id="KW-1133">Transmembrane helix</keyword>
<dbReference type="SUPFAM" id="SSF81665">
    <property type="entry name" value="Calcium ATPase, transmembrane domain M"/>
    <property type="match status" value="1"/>
</dbReference>
<evidence type="ECO:0000259" key="11">
    <source>
        <dbReference type="SMART" id="SM00831"/>
    </source>
</evidence>
<feature type="transmembrane region" description="Helical" evidence="10">
    <location>
        <begin position="60"/>
        <end position="78"/>
    </location>
</feature>
<feature type="transmembrane region" description="Helical" evidence="10">
    <location>
        <begin position="278"/>
        <end position="303"/>
    </location>
</feature>
<dbReference type="eggNOG" id="COG0474">
    <property type="taxonomic scope" value="Bacteria"/>
</dbReference>
<dbReference type="InterPro" id="IPR036412">
    <property type="entry name" value="HAD-like_sf"/>
</dbReference>
<evidence type="ECO:0000256" key="1">
    <source>
        <dbReference type="ARBA" id="ARBA00004141"/>
    </source>
</evidence>
<feature type="transmembrane region" description="Helical" evidence="10">
    <location>
        <begin position="84"/>
        <end position="100"/>
    </location>
</feature>
<dbReference type="Gene3D" id="3.40.50.1000">
    <property type="entry name" value="HAD superfamily/HAD-like"/>
    <property type="match status" value="1"/>
</dbReference>
<dbReference type="Gene3D" id="2.70.150.10">
    <property type="entry name" value="Calcium-transporting ATPase, cytoplasmic transduction domain A"/>
    <property type="match status" value="1"/>
</dbReference>
<evidence type="ECO:0000256" key="3">
    <source>
        <dbReference type="ARBA" id="ARBA00022723"/>
    </source>
</evidence>
<evidence type="ECO:0000313" key="12">
    <source>
        <dbReference type="EMBL" id="CDL00741.1"/>
    </source>
</evidence>
<accession>V6F8E7</accession>
<dbReference type="SUPFAM" id="SSF56784">
    <property type="entry name" value="HAD-like"/>
    <property type="match status" value="1"/>
</dbReference>
<dbReference type="Pfam" id="PF00122">
    <property type="entry name" value="E1-E2_ATPase"/>
    <property type="match status" value="1"/>
</dbReference>
<dbReference type="PRINTS" id="PR00119">
    <property type="entry name" value="CATATPASE"/>
</dbReference>
<dbReference type="EC" id="3.6.3.8" evidence="12"/>
<feature type="transmembrane region" description="Helical" evidence="10">
    <location>
        <begin position="756"/>
        <end position="774"/>
    </location>
</feature>
<dbReference type="SMART" id="SM00831">
    <property type="entry name" value="Cation_ATPase_N"/>
    <property type="match status" value="1"/>
</dbReference>
<proteinExistence type="predicted"/>
<evidence type="ECO:0000256" key="7">
    <source>
        <dbReference type="ARBA" id="ARBA00022967"/>
    </source>
</evidence>
<dbReference type="SFLD" id="SFLDS00003">
    <property type="entry name" value="Haloacid_Dehalogenase"/>
    <property type="match status" value="1"/>
</dbReference>
<dbReference type="AlphaFoldDB" id="V6F8E7"/>
<keyword evidence="6" id="KW-0460">Magnesium</keyword>
<evidence type="ECO:0000256" key="8">
    <source>
        <dbReference type="ARBA" id="ARBA00022989"/>
    </source>
</evidence>
<dbReference type="InterPro" id="IPR044492">
    <property type="entry name" value="P_typ_ATPase_HD_dom"/>
</dbReference>
<dbReference type="SUPFAM" id="SSF81660">
    <property type="entry name" value="Metal cation-transporting ATPase, ATP-binding domain N"/>
    <property type="match status" value="1"/>
</dbReference>
<dbReference type="InterPro" id="IPR023214">
    <property type="entry name" value="HAD_sf"/>
</dbReference>
<dbReference type="SUPFAM" id="SSF81653">
    <property type="entry name" value="Calcium ATPase, transduction domain A"/>
    <property type="match status" value="1"/>
</dbReference>
<dbReference type="Pfam" id="PF00690">
    <property type="entry name" value="Cation_ATPase_N"/>
    <property type="match status" value="1"/>
</dbReference>
<gene>
    <name evidence="12" type="primary">yloB</name>
    <name evidence="12" type="ordered locus">MGMSRv2__3526</name>
</gene>
<dbReference type="InterPro" id="IPR023298">
    <property type="entry name" value="ATPase_P-typ_TM_dom_sf"/>
</dbReference>
<keyword evidence="12" id="KW-0378">Hydrolase</keyword>
<dbReference type="HOGENOM" id="CLU_002360_3_0_5"/>
<keyword evidence="9 10" id="KW-0472">Membrane</keyword>
<evidence type="ECO:0000256" key="2">
    <source>
        <dbReference type="ARBA" id="ARBA00022692"/>
    </source>
</evidence>
<keyword evidence="7" id="KW-1278">Translocase</keyword>
<dbReference type="PANTHER" id="PTHR24093">
    <property type="entry name" value="CATION TRANSPORTING ATPASE"/>
    <property type="match status" value="1"/>
</dbReference>
<dbReference type="InterPro" id="IPR008250">
    <property type="entry name" value="ATPase_P-typ_transduc_dom_A_sf"/>
</dbReference>
<organism evidence="12 13">
    <name type="scientific">Magnetospirillum gryphiswaldense (strain DSM 6361 / JCM 21280 / NBRC 15271 / MSR-1)</name>
    <dbReference type="NCBI Taxonomy" id="431944"/>
    <lineage>
        <taxon>Bacteria</taxon>
        <taxon>Pseudomonadati</taxon>
        <taxon>Pseudomonadota</taxon>
        <taxon>Alphaproteobacteria</taxon>
        <taxon>Rhodospirillales</taxon>
        <taxon>Rhodospirillaceae</taxon>
        <taxon>Magnetospirillum</taxon>
    </lineage>
</organism>
<dbReference type="Gene3D" id="1.20.1110.10">
    <property type="entry name" value="Calcium-transporting ATPase, transmembrane domain"/>
    <property type="match status" value="1"/>
</dbReference>
<dbReference type="EMBL" id="HG794546">
    <property type="protein sequence ID" value="CDL00741.1"/>
    <property type="molecule type" value="Genomic_DNA"/>
</dbReference>
<dbReference type="InterPro" id="IPR059000">
    <property type="entry name" value="ATPase_P-type_domA"/>
</dbReference>
<dbReference type="InterPro" id="IPR023299">
    <property type="entry name" value="ATPase_P-typ_cyto_dom_N"/>
</dbReference>
<evidence type="ECO:0000256" key="5">
    <source>
        <dbReference type="ARBA" id="ARBA00022840"/>
    </source>
</evidence>
<protein>
    <submittedName>
        <fullName evidence="12">Calcium-transporting ATPase</fullName>
        <ecNumber evidence="12">3.6.3.8</ecNumber>
    </submittedName>
</protein>
<dbReference type="GO" id="GO:0005524">
    <property type="term" value="F:ATP binding"/>
    <property type="evidence" value="ECO:0007669"/>
    <property type="project" value="UniProtKB-KW"/>
</dbReference>
<comment type="subcellular location">
    <subcellularLocation>
        <location evidence="1">Membrane</location>
        <topology evidence="1">Multi-pass membrane protein</topology>
    </subcellularLocation>
</comment>
<dbReference type="InterPro" id="IPR006068">
    <property type="entry name" value="ATPase_P-typ_cation-transptr_C"/>
</dbReference>
<evidence type="ECO:0000256" key="10">
    <source>
        <dbReference type="SAM" id="Phobius"/>
    </source>
</evidence>
<keyword evidence="13" id="KW-1185">Reference proteome</keyword>
<evidence type="ECO:0000256" key="6">
    <source>
        <dbReference type="ARBA" id="ARBA00022842"/>
    </source>
</evidence>
<feature type="transmembrane region" description="Helical" evidence="10">
    <location>
        <begin position="688"/>
        <end position="706"/>
    </location>
</feature>
<dbReference type="InterPro" id="IPR004014">
    <property type="entry name" value="ATPase_P-typ_cation-transptr_N"/>
</dbReference>